<evidence type="ECO:0000256" key="5">
    <source>
        <dbReference type="ARBA" id="ARBA00023163"/>
    </source>
</evidence>
<keyword evidence="11" id="KW-1185">Reference proteome</keyword>
<dbReference type="CDD" id="cd00383">
    <property type="entry name" value="trans_reg_C"/>
    <property type="match status" value="1"/>
</dbReference>
<proteinExistence type="predicted"/>
<keyword evidence="1 6" id="KW-0597">Phosphoprotein</keyword>
<dbReference type="InterPro" id="IPR036388">
    <property type="entry name" value="WH-like_DNA-bd_sf"/>
</dbReference>
<dbReference type="InterPro" id="IPR011006">
    <property type="entry name" value="CheY-like_superfamily"/>
</dbReference>
<keyword evidence="5" id="KW-0804">Transcription</keyword>
<dbReference type="FunFam" id="3.40.50.2300:FF:000001">
    <property type="entry name" value="DNA-binding response regulator PhoB"/>
    <property type="match status" value="1"/>
</dbReference>
<dbReference type="Proteomes" id="UP000198847">
    <property type="component" value="Unassembled WGS sequence"/>
</dbReference>
<dbReference type="InterPro" id="IPR001867">
    <property type="entry name" value="OmpR/PhoB-type_DNA-bd"/>
</dbReference>
<dbReference type="PANTHER" id="PTHR48111:SF22">
    <property type="entry name" value="REGULATOR OF RPOS"/>
    <property type="match status" value="1"/>
</dbReference>
<dbReference type="STRING" id="112903.SAMN04490178_106139"/>
<dbReference type="InterPro" id="IPR016032">
    <property type="entry name" value="Sig_transdc_resp-reg_C-effctor"/>
</dbReference>
<dbReference type="RefSeq" id="WP_091745281.1">
    <property type="nucleotide sequence ID" value="NZ_FODY01000006.1"/>
</dbReference>
<reference evidence="10 11" key="1">
    <citation type="submission" date="2016-10" db="EMBL/GenBank/DDBJ databases">
        <authorList>
            <person name="de Groot N.N."/>
        </authorList>
    </citation>
    <scope>NUCLEOTIDE SEQUENCE [LARGE SCALE GENOMIC DNA]</scope>
    <source>
        <strain evidence="10 11">DSM 13305</strain>
    </source>
</reference>
<dbReference type="GO" id="GO:0005829">
    <property type="term" value="C:cytosol"/>
    <property type="evidence" value="ECO:0007669"/>
    <property type="project" value="TreeGrafter"/>
</dbReference>
<evidence type="ECO:0000256" key="2">
    <source>
        <dbReference type="ARBA" id="ARBA00023012"/>
    </source>
</evidence>
<keyword evidence="2" id="KW-0902">Two-component regulatory system</keyword>
<feature type="domain" description="OmpR/PhoB-type" evidence="9">
    <location>
        <begin position="125"/>
        <end position="219"/>
    </location>
</feature>
<keyword evidence="3" id="KW-0805">Transcription regulation</keyword>
<dbReference type="OrthoDB" id="2373414at2"/>
<dbReference type="GO" id="GO:0000976">
    <property type="term" value="F:transcription cis-regulatory region binding"/>
    <property type="evidence" value="ECO:0007669"/>
    <property type="project" value="TreeGrafter"/>
</dbReference>
<dbReference type="EMBL" id="FODY01000006">
    <property type="protein sequence ID" value="SEO89226.1"/>
    <property type="molecule type" value="Genomic_DNA"/>
</dbReference>
<name>A0A1H8TEQ4_9FIRM</name>
<dbReference type="SUPFAM" id="SSF52172">
    <property type="entry name" value="CheY-like"/>
    <property type="match status" value="1"/>
</dbReference>
<evidence type="ECO:0000256" key="7">
    <source>
        <dbReference type="PROSITE-ProRule" id="PRU01091"/>
    </source>
</evidence>
<dbReference type="AlphaFoldDB" id="A0A1H8TEQ4"/>
<dbReference type="SMART" id="SM00448">
    <property type="entry name" value="REC"/>
    <property type="match status" value="1"/>
</dbReference>
<dbReference type="GO" id="GO:0006355">
    <property type="term" value="P:regulation of DNA-templated transcription"/>
    <property type="evidence" value="ECO:0007669"/>
    <property type="project" value="InterPro"/>
</dbReference>
<dbReference type="InterPro" id="IPR001789">
    <property type="entry name" value="Sig_transdc_resp-reg_receiver"/>
</dbReference>
<feature type="modified residue" description="4-aspartylphosphate" evidence="6">
    <location>
        <position position="51"/>
    </location>
</feature>
<dbReference type="Pfam" id="PF00486">
    <property type="entry name" value="Trans_reg_C"/>
    <property type="match status" value="1"/>
</dbReference>
<evidence type="ECO:0000259" key="8">
    <source>
        <dbReference type="PROSITE" id="PS50110"/>
    </source>
</evidence>
<dbReference type="PROSITE" id="PS51755">
    <property type="entry name" value="OMPR_PHOB"/>
    <property type="match status" value="1"/>
</dbReference>
<dbReference type="Pfam" id="PF00072">
    <property type="entry name" value="Response_reg"/>
    <property type="match status" value="1"/>
</dbReference>
<dbReference type="PROSITE" id="PS50110">
    <property type="entry name" value="RESPONSE_REGULATORY"/>
    <property type="match status" value="1"/>
</dbReference>
<evidence type="ECO:0000256" key="3">
    <source>
        <dbReference type="ARBA" id="ARBA00023015"/>
    </source>
</evidence>
<evidence type="ECO:0000313" key="10">
    <source>
        <dbReference type="EMBL" id="SEO89226.1"/>
    </source>
</evidence>
<organism evidence="10 11">
    <name type="scientific">Propionispora vibrioides</name>
    <dbReference type="NCBI Taxonomy" id="112903"/>
    <lineage>
        <taxon>Bacteria</taxon>
        <taxon>Bacillati</taxon>
        <taxon>Bacillota</taxon>
        <taxon>Negativicutes</taxon>
        <taxon>Selenomonadales</taxon>
        <taxon>Sporomusaceae</taxon>
        <taxon>Propionispora</taxon>
    </lineage>
</organism>
<evidence type="ECO:0000256" key="6">
    <source>
        <dbReference type="PROSITE-ProRule" id="PRU00169"/>
    </source>
</evidence>
<gene>
    <name evidence="10" type="ORF">SAMN04490178_106139</name>
</gene>
<dbReference type="InterPro" id="IPR039420">
    <property type="entry name" value="WalR-like"/>
</dbReference>
<dbReference type="SUPFAM" id="SSF46894">
    <property type="entry name" value="C-terminal effector domain of the bipartite response regulators"/>
    <property type="match status" value="1"/>
</dbReference>
<dbReference type="GO" id="GO:0032993">
    <property type="term" value="C:protein-DNA complex"/>
    <property type="evidence" value="ECO:0007669"/>
    <property type="project" value="TreeGrafter"/>
</dbReference>
<dbReference type="Gene3D" id="6.10.250.690">
    <property type="match status" value="1"/>
</dbReference>
<evidence type="ECO:0000259" key="9">
    <source>
        <dbReference type="PROSITE" id="PS51755"/>
    </source>
</evidence>
<dbReference type="SMART" id="SM00862">
    <property type="entry name" value="Trans_reg_C"/>
    <property type="match status" value="1"/>
</dbReference>
<feature type="DNA-binding region" description="OmpR/PhoB-type" evidence="7">
    <location>
        <begin position="125"/>
        <end position="219"/>
    </location>
</feature>
<evidence type="ECO:0000313" key="11">
    <source>
        <dbReference type="Proteomes" id="UP000198847"/>
    </source>
</evidence>
<keyword evidence="4 7" id="KW-0238">DNA-binding</keyword>
<dbReference type="Gene3D" id="1.10.10.10">
    <property type="entry name" value="Winged helix-like DNA-binding domain superfamily/Winged helix DNA-binding domain"/>
    <property type="match status" value="1"/>
</dbReference>
<dbReference type="Gene3D" id="3.40.50.2300">
    <property type="match status" value="1"/>
</dbReference>
<protein>
    <submittedName>
        <fullName evidence="10">DNA-binding response regulator, OmpR family, contains REC and winged-helix (WHTH) domain</fullName>
    </submittedName>
</protein>
<dbReference type="PANTHER" id="PTHR48111">
    <property type="entry name" value="REGULATOR OF RPOS"/>
    <property type="match status" value="1"/>
</dbReference>
<evidence type="ECO:0000256" key="1">
    <source>
        <dbReference type="ARBA" id="ARBA00022553"/>
    </source>
</evidence>
<feature type="domain" description="Response regulatory" evidence="8">
    <location>
        <begin position="2"/>
        <end position="116"/>
    </location>
</feature>
<sequence>MRILLVEDERKLLESLSYLLKKNGYLVDTAQDGETGIEKASSGMYEVLILDRMLPGMDGVSLLREIRSMGLDTPVIFLTARDNAEDRVEGLDAGADDYLIKPFFADELLARLRALTRRKTKTMVGDCLQTANLLFYPLRCEVFKDSTSIHLTTKESQLLELLMINQGQVITKERIMEKVWGYNSEIEINNVDLYIHYLRKKLATDCIRTVRGVGYFLKDDKQYVSATAL</sequence>
<accession>A0A1H8TEQ4</accession>
<evidence type="ECO:0000256" key="4">
    <source>
        <dbReference type="ARBA" id="ARBA00023125"/>
    </source>
</evidence>
<dbReference type="GO" id="GO:0000156">
    <property type="term" value="F:phosphorelay response regulator activity"/>
    <property type="evidence" value="ECO:0007669"/>
    <property type="project" value="TreeGrafter"/>
</dbReference>